<evidence type="ECO:0000259" key="3">
    <source>
        <dbReference type="SMART" id="SM00504"/>
    </source>
</evidence>
<dbReference type="PANTHER" id="PTHR22849:SF139">
    <property type="entry name" value="U-BOX DOMAIN-CONTAINING PROTEIN"/>
    <property type="match status" value="1"/>
</dbReference>
<feature type="region of interest" description="Disordered" evidence="1">
    <location>
        <begin position="92"/>
        <end position="118"/>
    </location>
</feature>
<proteinExistence type="predicted"/>
<name>A0A8J4F240_9CHLO</name>
<feature type="region of interest" description="Disordered" evidence="1">
    <location>
        <begin position="570"/>
        <end position="623"/>
    </location>
</feature>
<protein>
    <recommendedName>
        <fullName evidence="3">U-box domain-containing protein</fullName>
    </recommendedName>
</protein>
<feature type="compositionally biased region" description="Low complexity" evidence="1">
    <location>
        <begin position="608"/>
        <end position="619"/>
    </location>
</feature>
<organism evidence="4 5">
    <name type="scientific">Volvox africanus</name>
    <dbReference type="NCBI Taxonomy" id="51714"/>
    <lineage>
        <taxon>Eukaryota</taxon>
        <taxon>Viridiplantae</taxon>
        <taxon>Chlorophyta</taxon>
        <taxon>core chlorophytes</taxon>
        <taxon>Chlorophyceae</taxon>
        <taxon>CS clade</taxon>
        <taxon>Chlamydomonadales</taxon>
        <taxon>Volvocaceae</taxon>
        <taxon>Volvox</taxon>
    </lineage>
</organism>
<dbReference type="Gene3D" id="3.30.40.10">
    <property type="entry name" value="Zinc/RING finger domain, C3HC4 (zinc finger)"/>
    <property type="match status" value="1"/>
</dbReference>
<feature type="region of interest" description="Disordered" evidence="1">
    <location>
        <begin position="144"/>
        <end position="170"/>
    </location>
</feature>
<feature type="transmembrane region" description="Helical" evidence="2">
    <location>
        <begin position="831"/>
        <end position="859"/>
    </location>
</feature>
<reference evidence="4" key="1">
    <citation type="journal article" date="2021" name="Proc. Natl. Acad. Sci. U.S.A.">
        <title>Three genomes in the algal genus Volvox reveal the fate of a haploid sex-determining region after a transition to homothallism.</title>
        <authorList>
            <person name="Yamamoto K."/>
            <person name="Hamaji T."/>
            <person name="Kawai-Toyooka H."/>
            <person name="Matsuzaki R."/>
            <person name="Takahashi F."/>
            <person name="Nishimura Y."/>
            <person name="Kawachi M."/>
            <person name="Noguchi H."/>
            <person name="Minakuchi Y."/>
            <person name="Umen J.G."/>
            <person name="Toyoda A."/>
            <person name="Nozaki H."/>
        </authorList>
    </citation>
    <scope>NUCLEOTIDE SEQUENCE</scope>
    <source>
        <strain evidence="4">NIES-3780</strain>
    </source>
</reference>
<keyword evidence="2" id="KW-1133">Transmembrane helix</keyword>
<comment type="caution">
    <text evidence="4">The sequence shown here is derived from an EMBL/GenBank/DDBJ whole genome shotgun (WGS) entry which is preliminary data.</text>
</comment>
<dbReference type="InterPro" id="IPR013083">
    <property type="entry name" value="Znf_RING/FYVE/PHD"/>
</dbReference>
<accession>A0A8J4F240</accession>
<dbReference type="UniPathway" id="UPA00143"/>
<dbReference type="Proteomes" id="UP000747399">
    <property type="component" value="Unassembled WGS sequence"/>
</dbReference>
<feature type="compositionally biased region" description="Low complexity" evidence="1">
    <location>
        <begin position="1313"/>
        <end position="1322"/>
    </location>
</feature>
<dbReference type="GO" id="GO:0016567">
    <property type="term" value="P:protein ubiquitination"/>
    <property type="evidence" value="ECO:0007669"/>
    <property type="project" value="UniProtKB-UniPathway"/>
</dbReference>
<feature type="compositionally biased region" description="Basic and acidic residues" evidence="1">
    <location>
        <begin position="1401"/>
        <end position="1413"/>
    </location>
</feature>
<feature type="region of interest" description="Disordered" evidence="1">
    <location>
        <begin position="186"/>
        <end position="205"/>
    </location>
</feature>
<evidence type="ECO:0000256" key="1">
    <source>
        <dbReference type="SAM" id="MobiDB-lite"/>
    </source>
</evidence>
<feature type="transmembrane region" description="Helical" evidence="2">
    <location>
        <begin position="778"/>
        <end position="800"/>
    </location>
</feature>
<dbReference type="SUPFAM" id="SSF57850">
    <property type="entry name" value="RING/U-box"/>
    <property type="match status" value="1"/>
</dbReference>
<dbReference type="InterPro" id="IPR045185">
    <property type="entry name" value="PUB22/23/24-like"/>
</dbReference>
<feature type="compositionally biased region" description="Low complexity" evidence="1">
    <location>
        <begin position="1441"/>
        <end position="1461"/>
    </location>
</feature>
<evidence type="ECO:0000313" key="5">
    <source>
        <dbReference type="Proteomes" id="UP000747399"/>
    </source>
</evidence>
<keyword evidence="2" id="KW-0472">Membrane</keyword>
<feature type="compositionally biased region" description="Polar residues" evidence="1">
    <location>
        <begin position="317"/>
        <end position="328"/>
    </location>
</feature>
<feature type="transmembrane region" description="Helical" evidence="2">
    <location>
        <begin position="688"/>
        <end position="708"/>
    </location>
</feature>
<feature type="region of interest" description="Disordered" evidence="1">
    <location>
        <begin position="1150"/>
        <end position="1171"/>
    </location>
</feature>
<dbReference type="EMBL" id="BNCO01000029">
    <property type="protein sequence ID" value="GIL57806.1"/>
    <property type="molecule type" value="Genomic_DNA"/>
</dbReference>
<feature type="transmembrane region" description="Helical" evidence="2">
    <location>
        <begin position="729"/>
        <end position="749"/>
    </location>
</feature>
<dbReference type="Pfam" id="PF04564">
    <property type="entry name" value="U-box"/>
    <property type="match status" value="1"/>
</dbReference>
<keyword evidence="5" id="KW-1185">Reference proteome</keyword>
<evidence type="ECO:0000313" key="4">
    <source>
        <dbReference type="EMBL" id="GIL57806.1"/>
    </source>
</evidence>
<feature type="region of interest" description="Disordered" evidence="1">
    <location>
        <begin position="1401"/>
        <end position="1461"/>
    </location>
</feature>
<dbReference type="SMART" id="SM00504">
    <property type="entry name" value="Ubox"/>
    <property type="match status" value="1"/>
</dbReference>
<feature type="domain" description="U-box" evidence="3">
    <location>
        <begin position="1233"/>
        <end position="1301"/>
    </location>
</feature>
<dbReference type="InterPro" id="IPR003613">
    <property type="entry name" value="Ubox_domain"/>
</dbReference>
<feature type="compositionally biased region" description="Acidic residues" evidence="1">
    <location>
        <begin position="92"/>
        <end position="112"/>
    </location>
</feature>
<dbReference type="PANTHER" id="PTHR22849">
    <property type="entry name" value="WDSAM1 PROTEIN"/>
    <property type="match status" value="1"/>
</dbReference>
<feature type="compositionally biased region" description="Polar residues" evidence="1">
    <location>
        <begin position="579"/>
        <end position="599"/>
    </location>
</feature>
<keyword evidence="2" id="KW-0812">Transmembrane</keyword>
<gene>
    <name evidence="4" type="ORF">Vafri_13050</name>
</gene>
<feature type="compositionally biased region" description="Polar residues" evidence="1">
    <location>
        <begin position="337"/>
        <end position="347"/>
    </location>
</feature>
<sequence>MLLFYRYTKHVFAVLSLILAVEYAIVHRISRDALTRSDVGLSQWRKLLTDCNSTDCPIRHLTLIHDGLYQRAYSIHLLHRVLEISSEDGDPYDVFGVEDDEEGSESADDDASGDAAASMHVSALPEGLGVPYAYAPGDMVSKPAPGSAALQVAGPRPTDQDGPGSDAAPAVLPTTTAEQVPALPLSSDQHEQKMQDPQQLQGIGTSGVRSSAAAGAVAGVDSGAPGPGTPPLLQAVVWQPGKVLSVFPWQLRAHFFLSLACTRLYLLMGLWPRAAAVAAAAPRRLRQTAQSHTHVHHFQHHVVPTPSQVVHGPDQATGATRTSGNPAPSHQRHGQTHGVQDSVTVPTQHGYGAGGGGFSQAHITAHAYTQHAHGYDGLGSLLDFSRNVRDESGSLAGALSALGRGVPVFLPPEILVEHDVQEDLMASCVFKPAVKNAPGGSVATPGGGGGGISTMGRPRWRSLPSLLSRWVAHIADRIVPPVARDAATQHPVDRRQGEQQGGGAAAAVSRWLSPGVAQGSQQPQHAYVECRLYRTDRARNASYTCPAVLTVLPSPPRGSGRPTLLQTLQYHQQHQQPPASVTSSVGANTAAAGTQSTCPAGSGACPATTTSSGNTQQQQLHGPRLRVKPKLLRRLGSDLRYMMYGVIMPYKWAPILAGIVSPHMFLVACLPSLQSLGFMGPFTASLCAYHAVCVILTGADHLLLMRLVAEVWIRARSGIDGPVRRRLRIWMLFMKWLLWDGFMASGWFFRALVMGITTTKQVELWNHLYGISFRPHPLLSFGLVFPASYMAACATCSVAWRLTAIHQPTSAPLLLFQEGFMSGLASPINSVVYICLAVVGLGGGGLGGGAGGIAGFAAMGARLPLWLLDTVMVSPILTVVALDVMWNMDAAARATPLLIVIVNAIRCHQPNEDAAAVGDIFARRARRARGLPLNGGAADGVDADEGAPGAAAAAPPAEENDRGWVLPRAVVGVDGGAAIKHHTSLWMLLDSARWWALHVREAILFDAALIGAARQPGRAQDGALGPGGIEDHGAAAIWARFPGVIMRVAVAAGNAGMLELPHPVIAGMIAATMMPLGEELWPPQQEVNARSLDNLLKAAAAVPQGIRAGRGGVGAAGFGAWAWQAGEGVDMELDPGIDVALARALVRAGPAPGGEGGTGEEEQPMVRTSDGTMRPLSTLVAELRTGMAHVAALRAQLAAVGRGVADLLLLGRWPPPLDLPSEVLNWNDAVPHGFLCPITHSIMTQPALLVSPQLSEASPTYELSAIRQWLKTNRTDPTTGRILQTYHFIHNDNLRKAIEDWVAERLIREQQLQHPEEQQQQQDPRRRSQQWVMPSLRTQRPRRTVDQTGQAQTFPSGRMSGGTGVTAEVGNYHPVEGPRPGQRSVCVGTSEMGLRMQSPERFRGSCARLDSRGRSQSRGRGGVDDDGSAGGSSIATPGMLARRAVQRAVSRQRAGARMQPQ</sequence>
<feature type="region of interest" description="Disordered" evidence="1">
    <location>
        <begin position="486"/>
        <end position="508"/>
    </location>
</feature>
<evidence type="ECO:0000256" key="2">
    <source>
        <dbReference type="SAM" id="Phobius"/>
    </source>
</evidence>
<feature type="region of interest" description="Disordered" evidence="1">
    <location>
        <begin position="1313"/>
        <end position="1367"/>
    </location>
</feature>
<feature type="region of interest" description="Disordered" evidence="1">
    <location>
        <begin position="305"/>
        <end position="349"/>
    </location>
</feature>
<dbReference type="GO" id="GO:0061630">
    <property type="term" value="F:ubiquitin protein ligase activity"/>
    <property type="evidence" value="ECO:0007669"/>
    <property type="project" value="InterPro"/>
</dbReference>
<feature type="compositionally biased region" description="Polar residues" evidence="1">
    <location>
        <begin position="1346"/>
        <end position="1355"/>
    </location>
</feature>